<feature type="DNA-binding region" description="H-T-H motif" evidence="2">
    <location>
        <begin position="43"/>
        <end position="62"/>
    </location>
</feature>
<dbReference type="InterPro" id="IPR036271">
    <property type="entry name" value="Tet_transcr_reg_TetR-rel_C_sf"/>
</dbReference>
<dbReference type="PRINTS" id="PR00455">
    <property type="entry name" value="HTHTETR"/>
</dbReference>
<evidence type="ECO:0000256" key="1">
    <source>
        <dbReference type="ARBA" id="ARBA00023125"/>
    </source>
</evidence>
<evidence type="ECO:0000313" key="5">
    <source>
        <dbReference type="EMBL" id="NJC55750.1"/>
    </source>
</evidence>
<dbReference type="InterPro" id="IPR001647">
    <property type="entry name" value="HTH_TetR"/>
</dbReference>
<dbReference type="AlphaFoldDB" id="A0A846RXB8"/>
<feature type="region of interest" description="Disordered" evidence="3">
    <location>
        <begin position="200"/>
        <end position="222"/>
    </location>
</feature>
<comment type="caution">
    <text evidence="5">The sequence shown here is derived from an EMBL/GenBank/DDBJ whole genome shotgun (WGS) entry which is preliminary data.</text>
</comment>
<organism evidence="5 6">
    <name type="scientific">Brevibacterium marinum</name>
    <dbReference type="NCBI Taxonomy" id="418643"/>
    <lineage>
        <taxon>Bacteria</taxon>
        <taxon>Bacillati</taxon>
        <taxon>Actinomycetota</taxon>
        <taxon>Actinomycetes</taxon>
        <taxon>Micrococcales</taxon>
        <taxon>Brevibacteriaceae</taxon>
        <taxon>Brevibacterium</taxon>
    </lineage>
</organism>
<dbReference type="RefSeq" id="WP_167949730.1">
    <property type="nucleotide sequence ID" value="NZ_BAAAPQ010000026.1"/>
</dbReference>
<evidence type="ECO:0000256" key="3">
    <source>
        <dbReference type="SAM" id="MobiDB-lite"/>
    </source>
</evidence>
<feature type="region of interest" description="Disordered" evidence="3">
    <location>
        <begin position="1"/>
        <end position="22"/>
    </location>
</feature>
<evidence type="ECO:0000313" key="6">
    <source>
        <dbReference type="Proteomes" id="UP000576792"/>
    </source>
</evidence>
<dbReference type="PROSITE" id="PS50977">
    <property type="entry name" value="HTH_TETR_2"/>
    <property type="match status" value="1"/>
</dbReference>
<dbReference type="InterPro" id="IPR050109">
    <property type="entry name" value="HTH-type_TetR-like_transc_reg"/>
</dbReference>
<proteinExistence type="predicted"/>
<keyword evidence="6" id="KW-1185">Reference proteome</keyword>
<dbReference type="Pfam" id="PF17920">
    <property type="entry name" value="TetR_C_16"/>
    <property type="match status" value="1"/>
</dbReference>
<dbReference type="PANTHER" id="PTHR30055">
    <property type="entry name" value="HTH-TYPE TRANSCRIPTIONAL REGULATOR RUTR"/>
    <property type="match status" value="1"/>
</dbReference>
<dbReference type="InterPro" id="IPR009057">
    <property type="entry name" value="Homeodomain-like_sf"/>
</dbReference>
<gene>
    <name evidence="5" type="ORF">BKA07_000785</name>
</gene>
<reference evidence="5 6" key="1">
    <citation type="submission" date="2020-03" db="EMBL/GenBank/DDBJ databases">
        <title>Sequencing the genomes of 1000 actinobacteria strains.</title>
        <authorList>
            <person name="Klenk H.-P."/>
        </authorList>
    </citation>
    <scope>NUCLEOTIDE SEQUENCE [LARGE SCALE GENOMIC DNA]</scope>
    <source>
        <strain evidence="5 6">DSM 18964</strain>
    </source>
</reference>
<dbReference type="SUPFAM" id="SSF46689">
    <property type="entry name" value="Homeodomain-like"/>
    <property type="match status" value="1"/>
</dbReference>
<dbReference type="SUPFAM" id="SSF48498">
    <property type="entry name" value="Tetracyclin repressor-like, C-terminal domain"/>
    <property type="match status" value="1"/>
</dbReference>
<sequence>MVDSESHPRRRGRPRKVSSGDARKAIADAASAEFAQKGYDAASIRGIARRAEVDSALVHHYFESKAGLFAEVVRLPVRPDRIVRSAFDAPDDRLGESLVRTVLTAWERTAVRSIGVTVLRSAVSDSDAGRLIRQFLMRELKGSIAGRVEKSGVAPAEADLRATLVLTQMAGALIIRHVLELEPLASLSVGELTARLSPSVQGHLDGVGEGGRDGESGGSASG</sequence>
<evidence type="ECO:0000259" key="4">
    <source>
        <dbReference type="PROSITE" id="PS50977"/>
    </source>
</evidence>
<dbReference type="EMBL" id="JAATJN010000001">
    <property type="protein sequence ID" value="NJC55750.1"/>
    <property type="molecule type" value="Genomic_DNA"/>
</dbReference>
<dbReference type="Gene3D" id="1.10.357.10">
    <property type="entry name" value="Tetracycline Repressor, domain 2"/>
    <property type="match status" value="1"/>
</dbReference>
<dbReference type="GO" id="GO:0003700">
    <property type="term" value="F:DNA-binding transcription factor activity"/>
    <property type="evidence" value="ECO:0007669"/>
    <property type="project" value="TreeGrafter"/>
</dbReference>
<dbReference type="GO" id="GO:0000976">
    <property type="term" value="F:transcription cis-regulatory region binding"/>
    <property type="evidence" value="ECO:0007669"/>
    <property type="project" value="TreeGrafter"/>
</dbReference>
<feature type="domain" description="HTH tetR-type" evidence="4">
    <location>
        <begin position="20"/>
        <end position="80"/>
    </location>
</feature>
<accession>A0A846RXB8</accession>
<dbReference type="Gene3D" id="1.10.10.60">
    <property type="entry name" value="Homeodomain-like"/>
    <property type="match status" value="1"/>
</dbReference>
<dbReference type="Pfam" id="PF00440">
    <property type="entry name" value="TetR_N"/>
    <property type="match status" value="1"/>
</dbReference>
<protein>
    <submittedName>
        <fullName evidence="5">AcrR family transcriptional regulator</fullName>
    </submittedName>
</protein>
<dbReference type="InterPro" id="IPR041678">
    <property type="entry name" value="TetR_C_16"/>
</dbReference>
<keyword evidence="1 2" id="KW-0238">DNA-binding</keyword>
<evidence type="ECO:0000256" key="2">
    <source>
        <dbReference type="PROSITE-ProRule" id="PRU00335"/>
    </source>
</evidence>
<dbReference type="Proteomes" id="UP000576792">
    <property type="component" value="Unassembled WGS sequence"/>
</dbReference>
<dbReference type="PANTHER" id="PTHR30055:SF235">
    <property type="entry name" value="TRANSCRIPTIONAL REGULATORY PROTEIN"/>
    <property type="match status" value="1"/>
</dbReference>
<name>A0A846RXB8_9MICO</name>